<organism evidence="2 3">
    <name type="scientific">Bifidobacterium phasiani</name>
    <dbReference type="NCBI Taxonomy" id="2834431"/>
    <lineage>
        <taxon>Bacteria</taxon>
        <taxon>Bacillati</taxon>
        <taxon>Actinomycetota</taxon>
        <taxon>Actinomycetes</taxon>
        <taxon>Bifidobacteriales</taxon>
        <taxon>Bifidobacteriaceae</taxon>
        <taxon>Bifidobacterium</taxon>
    </lineage>
</organism>
<dbReference type="EMBL" id="JAHBBD010000010">
    <property type="protein sequence ID" value="MBW3082846.1"/>
    <property type="molecule type" value="Genomic_DNA"/>
</dbReference>
<accession>A0ABS6WAS1</accession>
<protein>
    <submittedName>
        <fullName evidence="2">Uncharacterized protein</fullName>
    </submittedName>
</protein>
<dbReference type="RefSeq" id="WP_219081403.1">
    <property type="nucleotide sequence ID" value="NZ_JAHBBD010000010.1"/>
</dbReference>
<reference evidence="2 3" key="1">
    <citation type="submission" date="2021-05" db="EMBL/GenBank/DDBJ databases">
        <title>Phylogenetic classification of ten novel species belonging to the genus Bifidobacterium comprising B. colchicus sp. nov., B. abeli sp. nov., B. bicoloris sp. nov., B. guerezis sp. nov., B. rosaliae sp. nov., B. santillanensis sp. nov., B. argentati sp. nov., B. amazzoni sp. nov., B. pluviali sp. nov., and B. pinnaculum sp. nov.</title>
        <authorList>
            <person name="Lugli G.A."/>
            <person name="Ruiz Garcia L."/>
            <person name="Margolles A."/>
            <person name="Ventura M."/>
        </authorList>
    </citation>
    <scope>NUCLEOTIDE SEQUENCE [LARGE SCALE GENOMIC DNA]</scope>
    <source>
        <strain evidence="2 3">6T3</strain>
    </source>
</reference>
<gene>
    <name evidence="2" type="ORF">KIH73_05575</name>
</gene>
<feature type="region of interest" description="Disordered" evidence="1">
    <location>
        <begin position="95"/>
        <end position="120"/>
    </location>
</feature>
<proteinExistence type="predicted"/>
<evidence type="ECO:0000313" key="2">
    <source>
        <dbReference type="EMBL" id="MBW3082846.1"/>
    </source>
</evidence>
<evidence type="ECO:0000256" key="1">
    <source>
        <dbReference type="SAM" id="MobiDB-lite"/>
    </source>
</evidence>
<comment type="caution">
    <text evidence="2">The sequence shown here is derived from an EMBL/GenBank/DDBJ whole genome shotgun (WGS) entry which is preliminary data.</text>
</comment>
<keyword evidence="3" id="KW-1185">Reference proteome</keyword>
<evidence type="ECO:0000313" key="3">
    <source>
        <dbReference type="Proteomes" id="UP000812844"/>
    </source>
</evidence>
<sequence>MTQGNDGSQQEAIDAWVRRYRGNVDEQCVSGPYVERAVGVLELVAEQARECGFEVPHPDDEGFVERFGADARWAHIAVGADDAAYFFRVQEICAPNPGRKAPTPPGGPADGEGEGEGEPRWIAERSREFISTGRLQMQIRSEGDRDCRKTARDSTASMVEGKIPGVFRAFVAAQERRRLERERRVEWERIRRRGEERYESEVIMRRLDDMAVQYLAMRRRREFLDALEGAVEGFDGPLREQALCGIGLLRERVDREDPGLHPELVDLEVPPPGNRELERFMEGWSADGPYRVSPQPMPPAFRADPWPERGEGYGRYIADDGF</sequence>
<dbReference type="Proteomes" id="UP000812844">
    <property type="component" value="Unassembled WGS sequence"/>
</dbReference>
<name>A0ABS6WAS1_9BIFI</name>